<gene>
    <name evidence="1" type="ORF">yc1106_00742</name>
</gene>
<protein>
    <submittedName>
        <fullName evidence="1">Uncharacterized protein</fullName>
    </submittedName>
</protein>
<proteinExistence type="predicted"/>
<sequence length="333" mass="37949">MMQFLELPRELRDMIYKEILMPSERLPSRQDTQSASKWYLISQPHQTIAGSRIFISSREVPSTCANILASNRQINEEMTQIVERARETGQLATRMDCFVQSNAHYFTWLALPCVKPTKPGALEQQEEGKQSWMSMIIDSWSWIASVFSGTAYTAKGNSRGKLFSTSLDPSYATIERLWMDIRSCESSASHVEESQTSWAVCAALKHLFDNGPDMTRRNRRVDCVDEVILNIVPLPDGASSSYPGHESDEDTLFVPESHETATNLLRNELVEVWDKIWSSTDANGNDIKAMLYRTLLGKIKRVRICVDGVTFRTRGLAVELERGRAEMRRIQMR</sequence>
<dbReference type="AlphaFoldDB" id="A0A9Q8Z336"/>
<dbReference type="Proteomes" id="UP001056012">
    <property type="component" value="Chromosome 1"/>
</dbReference>
<evidence type="ECO:0000313" key="2">
    <source>
        <dbReference type="Proteomes" id="UP001056012"/>
    </source>
</evidence>
<dbReference type="VEuPathDB" id="FungiDB:yc1106_00742"/>
<evidence type="ECO:0000313" key="1">
    <source>
        <dbReference type="EMBL" id="USP73468.1"/>
    </source>
</evidence>
<organism evidence="1 2">
    <name type="scientific">Curvularia clavata</name>
    <dbReference type="NCBI Taxonomy" id="95742"/>
    <lineage>
        <taxon>Eukaryota</taxon>
        <taxon>Fungi</taxon>
        <taxon>Dikarya</taxon>
        <taxon>Ascomycota</taxon>
        <taxon>Pezizomycotina</taxon>
        <taxon>Dothideomycetes</taxon>
        <taxon>Pleosporomycetidae</taxon>
        <taxon>Pleosporales</taxon>
        <taxon>Pleosporineae</taxon>
        <taxon>Pleosporaceae</taxon>
        <taxon>Curvularia</taxon>
    </lineage>
</organism>
<dbReference type="EMBL" id="CP089274">
    <property type="protein sequence ID" value="USP73468.1"/>
    <property type="molecule type" value="Genomic_DNA"/>
</dbReference>
<keyword evidence="2" id="KW-1185">Reference proteome</keyword>
<name>A0A9Q8Z336_CURCL</name>
<reference evidence="1" key="1">
    <citation type="submission" date="2021-12" db="EMBL/GenBank/DDBJ databases">
        <title>Curvularia clavata genome.</title>
        <authorList>
            <person name="Cao Y."/>
        </authorList>
    </citation>
    <scope>NUCLEOTIDE SEQUENCE</scope>
    <source>
        <strain evidence="1">Yc1106</strain>
    </source>
</reference>
<accession>A0A9Q8Z336</accession>
<dbReference type="OrthoDB" id="2823490at2759"/>